<feature type="compositionally biased region" description="Basic and acidic residues" evidence="5">
    <location>
        <begin position="10"/>
        <end position="19"/>
    </location>
</feature>
<dbReference type="GeneID" id="19108299"/>
<evidence type="ECO:0000256" key="6">
    <source>
        <dbReference type="SAM" id="Phobius"/>
    </source>
</evidence>
<feature type="transmembrane region" description="Helical" evidence="6">
    <location>
        <begin position="324"/>
        <end position="347"/>
    </location>
</feature>
<feature type="transmembrane region" description="Helical" evidence="6">
    <location>
        <begin position="48"/>
        <end position="71"/>
    </location>
</feature>
<dbReference type="HOGENOM" id="CLU_008455_1_1_1"/>
<dbReference type="PROSITE" id="PS50850">
    <property type="entry name" value="MFS"/>
    <property type="match status" value="1"/>
</dbReference>
<evidence type="ECO:0000313" key="9">
    <source>
        <dbReference type="Proteomes" id="UP000011761"/>
    </source>
</evidence>
<dbReference type="GO" id="GO:0016020">
    <property type="term" value="C:membrane"/>
    <property type="evidence" value="ECO:0007669"/>
    <property type="project" value="UniProtKB-SubCell"/>
</dbReference>
<evidence type="ECO:0000313" key="8">
    <source>
        <dbReference type="EMBL" id="EMD00664.1"/>
    </source>
</evidence>
<evidence type="ECO:0000256" key="2">
    <source>
        <dbReference type="ARBA" id="ARBA00022692"/>
    </source>
</evidence>
<dbReference type="Proteomes" id="UP000011761">
    <property type="component" value="Unassembled WGS sequence"/>
</dbReference>
<dbReference type="EMBL" id="KB445550">
    <property type="protein sequence ID" value="EMD00664.1"/>
    <property type="molecule type" value="Genomic_DNA"/>
</dbReference>
<sequence>MDETQPLLADARKPADKSKQSGSPGTSIFAFLNDHDPNPQDWCTSYKWFIVGLLAFMAFTTTFTCISVVPFASDIVADLDGRTGGHSTSTASVLLVTIWELGEAAGPLVIAPLSETYGRYPVFNVANALFILSTALGALSNSTALLIFARFLTGVSVASNVLNPAIIGDMFPPERRGSAMSMVLLAPLVGGAIGPAIAGSIAQTLGWRSVLWMSLALALAVEVLFGCFLRETYSTPLPPGLVPEYIAETPDCADEEEIKKAAVPDVRANHEIWTAIARPARMLFGSFVLQAMSLYGAVVFAFFYVMSTTLPGILRDQYNLPPAIVGTSFLAFSVGSALGIAVCNTLLDRIYSSLNAKRTDSKPLPEARLPLA</sequence>
<dbReference type="InterPro" id="IPR011701">
    <property type="entry name" value="MFS"/>
</dbReference>
<dbReference type="SUPFAM" id="SSF103473">
    <property type="entry name" value="MFS general substrate transporter"/>
    <property type="match status" value="1"/>
</dbReference>
<protein>
    <recommendedName>
        <fullName evidence="7">Major facilitator superfamily (MFS) profile domain-containing protein</fullName>
    </recommendedName>
</protein>
<dbReference type="KEGG" id="bcom:BAUCODRAFT_135458"/>
<feature type="transmembrane region" description="Helical" evidence="6">
    <location>
        <begin position="179"/>
        <end position="198"/>
    </location>
</feature>
<feature type="transmembrane region" description="Helical" evidence="6">
    <location>
        <begin position="282"/>
        <end position="304"/>
    </location>
</feature>
<name>M2N928_BAUPA</name>
<comment type="subcellular location">
    <subcellularLocation>
        <location evidence="1">Membrane</location>
        <topology evidence="1">Multi-pass membrane protein</topology>
    </subcellularLocation>
</comment>
<dbReference type="PANTHER" id="PTHR23502">
    <property type="entry name" value="MAJOR FACILITATOR SUPERFAMILY"/>
    <property type="match status" value="1"/>
</dbReference>
<dbReference type="Gene3D" id="1.20.1250.20">
    <property type="entry name" value="MFS general substrate transporter like domains"/>
    <property type="match status" value="1"/>
</dbReference>
<dbReference type="PANTHER" id="PTHR23502:SF163">
    <property type="entry name" value="MAJOR FACILITATOR SUPERFAMILY (MFS) PROFILE DOMAIN-CONTAINING PROTEIN"/>
    <property type="match status" value="1"/>
</dbReference>
<feature type="transmembrane region" description="Helical" evidence="6">
    <location>
        <begin position="210"/>
        <end position="229"/>
    </location>
</feature>
<dbReference type="RefSeq" id="XP_007671848.1">
    <property type="nucleotide sequence ID" value="XM_007673658.1"/>
</dbReference>
<dbReference type="OMA" id="ANHEIWT"/>
<evidence type="ECO:0000259" key="7">
    <source>
        <dbReference type="PROSITE" id="PS50850"/>
    </source>
</evidence>
<feature type="domain" description="Major facilitator superfamily (MFS) profile" evidence="7">
    <location>
        <begin position="50"/>
        <end position="372"/>
    </location>
</feature>
<dbReference type="eggNOG" id="KOG0255">
    <property type="taxonomic scope" value="Eukaryota"/>
</dbReference>
<dbReference type="Pfam" id="PF07690">
    <property type="entry name" value="MFS_1"/>
    <property type="match status" value="1"/>
</dbReference>
<evidence type="ECO:0000256" key="4">
    <source>
        <dbReference type="ARBA" id="ARBA00023136"/>
    </source>
</evidence>
<proteinExistence type="predicted"/>
<feature type="transmembrane region" description="Helical" evidence="6">
    <location>
        <begin position="91"/>
        <end position="110"/>
    </location>
</feature>
<feature type="transmembrane region" description="Helical" evidence="6">
    <location>
        <begin position="122"/>
        <end position="139"/>
    </location>
</feature>
<feature type="region of interest" description="Disordered" evidence="5">
    <location>
        <begin position="1"/>
        <end position="23"/>
    </location>
</feature>
<keyword evidence="3 6" id="KW-1133">Transmembrane helix</keyword>
<keyword evidence="4 6" id="KW-0472">Membrane</keyword>
<dbReference type="OrthoDB" id="5296287at2759"/>
<evidence type="ECO:0000256" key="5">
    <source>
        <dbReference type="SAM" id="MobiDB-lite"/>
    </source>
</evidence>
<reference evidence="8 9" key="1">
    <citation type="journal article" date="2012" name="PLoS Pathog.">
        <title>Diverse lifestyles and strategies of plant pathogenesis encoded in the genomes of eighteen Dothideomycetes fungi.</title>
        <authorList>
            <person name="Ohm R.A."/>
            <person name="Feau N."/>
            <person name="Henrissat B."/>
            <person name="Schoch C.L."/>
            <person name="Horwitz B.A."/>
            <person name="Barry K.W."/>
            <person name="Condon B.J."/>
            <person name="Copeland A.C."/>
            <person name="Dhillon B."/>
            <person name="Glaser F."/>
            <person name="Hesse C.N."/>
            <person name="Kosti I."/>
            <person name="LaButti K."/>
            <person name="Lindquist E.A."/>
            <person name="Lucas S."/>
            <person name="Salamov A.A."/>
            <person name="Bradshaw R.E."/>
            <person name="Ciuffetti L."/>
            <person name="Hamelin R.C."/>
            <person name="Kema G.H.J."/>
            <person name="Lawrence C."/>
            <person name="Scott J.A."/>
            <person name="Spatafora J.W."/>
            <person name="Turgeon B.G."/>
            <person name="de Wit P.J.G.M."/>
            <person name="Zhong S."/>
            <person name="Goodwin S.B."/>
            <person name="Grigoriev I.V."/>
        </authorList>
    </citation>
    <scope>NUCLEOTIDE SEQUENCE [LARGE SCALE GENOMIC DNA]</scope>
    <source>
        <strain evidence="8 9">UAMH 10762</strain>
    </source>
</reference>
<feature type="transmembrane region" description="Helical" evidence="6">
    <location>
        <begin position="145"/>
        <end position="167"/>
    </location>
</feature>
<accession>M2N928</accession>
<keyword evidence="9" id="KW-1185">Reference proteome</keyword>
<evidence type="ECO:0000256" key="1">
    <source>
        <dbReference type="ARBA" id="ARBA00004141"/>
    </source>
</evidence>
<dbReference type="InterPro" id="IPR036259">
    <property type="entry name" value="MFS_trans_sf"/>
</dbReference>
<dbReference type="InterPro" id="IPR020846">
    <property type="entry name" value="MFS_dom"/>
</dbReference>
<feature type="non-terminal residue" evidence="8">
    <location>
        <position position="372"/>
    </location>
</feature>
<organism evidence="8 9">
    <name type="scientific">Baudoinia panamericana (strain UAMH 10762)</name>
    <name type="common">Angels' share fungus</name>
    <name type="synonym">Baudoinia compniacensis (strain UAMH 10762)</name>
    <dbReference type="NCBI Taxonomy" id="717646"/>
    <lineage>
        <taxon>Eukaryota</taxon>
        <taxon>Fungi</taxon>
        <taxon>Dikarya</taxon>
        <taxon>Ascomycota</taxon>
        <taxon>Pezizomycotina</taxon>
        <taxon>Dothideomycetes</taxon>
        <taxon>Dothideomycetidae</taxon>
        <taxon>Mycosphaerellales</taxon>
        <taxon>Teratosphaeriaceae</taxon>
        <taxon>Baudoinia</taxon>
    </lineage>
</organism>
<evidence type="ECO:0000256" key="3">
    <source>
        <dbReference type="ARBA" id="ARBA00022989"/>
    </source>
</evidence>
<dbReference type="AlphaFoldDB" id="M2N928"/>
<keyword evidence="2 6" id="KW-0812">Transmembrane</keyword>
<gene>
    <name evidence="8" type="ORF">BAUCODRAFT_135458</name>
</gene>
<dbReference type="GO" id="GO:0022857">
    <property type="term" value="F:transmembrane transporter activity"/>
    <property type="evidence" value="ECO:0007669"/>
    <property type="project" value="InterPro"/>
</dbReference>